<evidence type="ECO:0000259" key="1">
    <source>
        <dbReference type="PROSITE" id="PS51186"/>
    </source>
</evidence>
<dbReference type="InterPro" id="IPR000182">
    <property type="entry name" value="GNAT_dom"/>
</dbReference>
<dbReference type="Pfam" id="PF00583">
    <property type="entry name" value="Acetyltransf_1"/>
    <property type="match status" value="1"/>
</dbReference>
<reference evidence="2" key="1">
    <citation type="submission" date="2021-06" db="EMBL/GenBank/DDBJ databases">
        <authorList>
            <person name="Criscuolo A."/>
        </authorList>
    </citation>
    <scope>NUCLEOTIDE SEQUENCE</scope>
    <source>
        <strain evidence="2">CIP111600</strain>
    </source>
</reference>
<feature type="domain" description="N-acetyltransferase" evidence="1">
    <location>
        <begin position="119"/>
        <end position="272"/>
    </location>
</feature>
<evidence type="ECO:0000313" key="2">
    <source>
        <dbReference type="EMBL" id="CAG7643505.1"/>
    </source>
</evidence>
<gene>
    <name evidence="2" type="ORF">PAESOLCIP111_04487</name>
</gene>
<proteinExistence type="predicted"/>
<organism evidence="2 3">
    <name type="scientific">Paenibacillus solanacearum</name>
    <dbReference type="NCBI Taxonomy" id="2048548"/>
    <lineage>
        <taxon>Bacteria</taxon>
        <taxon>Bacillati</taxon>
        <taxon>Bacillota</taxon>
        <taxon>Bacilli</taxon>
        <taxon>Bacillales</taxon>
        <taxon>Paenibacillaceae</taxon>
        <taxon>Paenibacillus</taxon>
    </lineage>
</organism>
<keyword evidence="3" id="KW-1185">Reference proteome</keyword>
<dbReference type="EMBL" id="CAJVAS010000025">
    <property type="protein sequence ID" value="CAG7643505.1"/>
    <property type="molecule type" value="Genomic_DNA"/>
</dbReference>
<dbReference type="GO" id="GO:0016747">
    <property type="term" value="F:acyltransferase activity, transferring groups other than amino-acyl groups"/>
    <property type="evidence" value="ECO:0007669"/>
    <property type="project" value="InterPro"/>
</dbReference>
<name>A0A916K4D4_9BACL</name>
<sequence length="274" mass="31229">MMAKYVIADKVSGIVCGYGLLAEQFPPAIKLRLELVVREDGSKGEWLQELYARMESVILKAAPYAVETRLFPGDAEEIQFFKRKGYAENHRMVKRKLHVRQARLEDYARAERELGQRGIFIKTFAEEQTGSLECMEQMKQIVLETNPDFPSELPPRLRRPSANTSWLSRPDLLPEAFFIAACQGKYIGYSYLLEGPDRALIQGNTAISRPYRNLGIATVLKMKGIAYAKKHGIETIYTASRSTNGAMARVNEKLGWKTYESEIRLEKIINVDWS</sequence>
<dbReference type="AlphaFoldDB" id="A0A916K4D4"/>
<dbReference type="CDD" id="cd04301">
    <property type="entry name" value="NAT_SF"/>
    <property type="match status" value="1"/>
</dbReference>
<evidence type="ECO:0000313" key="3">
    <source>
        <dbReference type="Proteomes" id="UP000693672"/>
    </source>
</evidence>
<protein>
    <recommendedName>
        <fullName evidence="1">N-acetyltransferase domain-containing protein</fullName>
    </recommendedName>
</protein>
<dbReference type="PROSITE" id="PS51186">
    <property type="entry name" value="GNAT"/>
    <property type="match status" value="1"/>
</dbReference>
<dbReference type="Proteomes" id="UP000693672">
    <property type="component" value="Unassembled WGS sequence"/>
</dbReference>
<comment type="caution">
    <text evidence="2">The sequence shown here is derived from an EMBL/GenBank/DDBJ whole genome shotgun (WGS) entry which is preliminary data.</text>
</comment>
<accession>A0A916K4D4</accession>